<keyword evidence="1" id="KW-0175">Coiled coil</keyword>
<dbReference type="SUPFAM" id="SSF52047">
    <property type="entry name" value="RNI-like"/>
    <property type="match status" value="1"/>
</dbReference>
<protein>
    <recommendedName>
        <fullName evidence="5">F-box domain-containing protein</fullName>
    </recommendedName>
</protein>
<evidence type="ECO:0000313" key="3">
    <source>
        <dbReference type="EMBL" id="CAF3947405.1"/>
    </source>
</evidence>
<reference evidence="3" key="1">
    <citation type="submission" date="2021-02" db="EMBL/GenBank/DDBJ databases">
        <authorList>
            <person name="Nowell W R."/>
        </authorList>
    </citation>
    <scope>NUCLEOTIDE SEQUENCE</scope>
</reference>
<name>A0A819KMK7_9BILA</name>
<comment type="caution">
    <text evidence="3">The sequence shown here is derived from an EMBL/GenBank/DDBJ whole genome shotgun (WGS) entry which is preliminary data.</text>
</comment>
<feature type="coiled-coil region" evidence="1">
    <location>
        <begin position="77"/>
        <end position="104"/>
    </location>
</feature>
<evidence type="ECO:0000313" key="2">
    <source>
        <dbReference type="EMBL" id="CAF1228541.1"/>
    </source>
</evidence>
<dbReference type="Proteomes" id="UP000663891">
    <property type="component" value="Unassembled WGS sequence"/>
</dbReference>
<dbReference type="Gene3D" id="3.40.50.10190">
    <property type="entry name" value="BRCT domain"/>
    <property type="match status" value="1"/>
</dbReference>
<gene>
    <name evidence="3" type="ORF">OKA104_LOCUS26748</name>
    <name evidence="2" type="ORF">VCS650_LOCUS27118</name>
</gene>
<dbReference type="EMBL" id="CAJNON010000376">
    <property type="protein sequence ID" value="CAF1228541.1"/>
    <property type="molecule type" value="Genomic_DNA"/>
</dbReference>
<evidence type="ECO:0000256" key="1">
    <source>
        <dbReference type="SAM" id="Coils"/>
    </source>
</evidence>
<evidence type="ECO:0008006" key="5">
    <source>
        <dbReference type="Google" id="ProtNLM"/>
    </source>
</evidence>
<evidence type="ECO:0000313" key="4">
    <source>
        <dbReference type="Proteomes" id="UP000663881"/>
    </source>
</evidence>
<proteinExistence type="predicted"/>
<dbReference type="InterPro" id="IPR036420">
    <property type="entry name" value="BRCT_dom_sf"/>
</dbReference>
<dbReference type="SUPFAM" id="SSF52113">
    <property type="entry name" value="BRCT domain"/>
    <property type="match status" value="2"/>
</dbReference>
<organism evidence="3 4">
    <name type="scientific">Adineta steineri</name>
    <dbReference type="NCBI Taxonomy" id="433720"/>
    <lineage>
        <taxon>Eukaryota</taxon>
        <taxon>Metazoa</taxon>
        <taxon>Spiralia</taxon>
        <taxon>Gnathifera</taxon>
        <taxon>Rotifera</taxon>
        <taxon>Eurotatoria</taxon>
        <taxon>Bdelloidea</taxon>
        <taxon>Adinetida</taxon>
        <taxon>Adinetidae</taxon>
        <taxon>Adineta</taxon>
    </lineage>
</organism>
<sequence length="680" mass="80368">MIELSDDDDEPSFRVRFVKGKSIENNKNYWEEYDPLKKSWFRLCDECRSKVCKASDCLCKIHYNKENKPKDKIQLKSRNMKTKLKRLDTKIKKKNNNNNDDDKQIIPLETINEPKIEQMQINESLPIVISVSTSLNRKQISQVKEFLTKFHNDSQSVQFTCESQPDYIDDTTTHVITNDYGSFTTTVSKQIIQACVYHIFISSFDWITASIKQSSIVDQFPYEILRDKKSIKTCRGIKQCRFDKLPVFPSLYIISVECHDGIKSMNMTRDELIEIIELSGATLLNDFIPYKTLIILCNSKKEMLDIKKQNDDNFLLINEKQIYYCKPAFVFDSIVKHEVQSMEKYCCNLFILFQMNKSSRLEIFPDELFLDLFSYIPPIELYHVWCGLNSRLNSILRSVRISFDLIENTLANTRSLNYFSQQIIYIHIHVPYKSLDLSQFSNLRSLVVDTQLTHEQLDAIRPTILPHLERLNFSEWWDDKVPLNDVIFNRYSSSEQNIPWIKVCHLPSVPKYFLCNTQNLSYIHTMIFNRIYPSDMNTILSLPSLLRRLKVTIVRWMPDTSLSKTTLPENYQHKHLIHLHVTMNTCNKLDDLYPLLSHLPCLRYLYIACDSLTLYDFEKLALELSTRVPWLQRFYCSFKQTYIKDIKQLHCMNPLFRHMRCKKVEWSGGWHYYCVTTENI</sequence>
<dbReference type="EMBL" id="CAJOAY010002377">
    <property type="protein sequence ID" value="CAF3947405.1"/>
    <property type="molecule type" value="Genomic_DNA"/>
</dbReference>
<dbReference type="OrthoDB" id="10019384at2759"/>
<dbReference type="AlphaFoldDB" id="A0A819KMK7"/>
<dbReference type="Proteomes" id="UP000663881">
    <property type="component" value="Unassembled WGS sequence"/>
</dbReference>
<accession>A0A819KMK7</accession>